<comment type="caution">
    <text evidence="3">The sequence shown here is derived from an EMBL/GenBank/DDBJ whole genome shotgun (WGS) entry which is preliminary data.</text>
</comment>
<dbReference type="AlphaFoldDB" id="M0MHM1"/>
<name>M0MHM1_9EURY</name>
<dbReference type="PROSITE" id="PS51352">
    <property type="entry name" value="THIOREDOXIN_2"/>
    <property type="match status" value="1"/>
</dbReference>
<feature type="compositionally biased region" description="Basic and acidic residues" evidence="1">
    <location>
        <begin position="1"/>
        <end position="14"/>
    </location>
</feature>
<feature type="domain" description="Thioredoxin" evidence="2">
    <location>
        <begin position="138"/>
        <end position="251"/>
    </location>
</feature>
<dbReference type="EMBL" id="AOMD01000025">
    <property type="protein sequence ID" value="EMA44199.1"/>
    <property type="molecule type" value="Genomic_DNA"/>
</dbReference>
<dbReference type="SUPFAM" id="SSF52833">
    <property type="entry name" value="Thioredoxin-like"/>
    <property type="match status" value="1"/>
</dbReference>
<feature type="region of interest" description="Disordered" evidence="1">
    <location>
        <begin position="1"/>
        <end position="33"/>
    </location>
</feature>
<evidence type="ECO:0000259" key="2">
    <source>
        <dbReference type="PROSITE" id="PS51352"/>
    </source>
</evidence>
<dbReference type="InterPro" id="IPR013766">
    <property type="entry name" value="Thioredoxin_domain"/>
</dbReference>
<gene>
    <name evidence="3" type="ORF">C449_11753</name>
</gene>
<evidence type="ECO:0000256" key="1">
    <source>
        <dbReference type="SAM" id="MobiDB-lite"/>
    </source>
</evidence>
<dbReference type="CDD" id="cd02947">
    <property type="entry name" value="TRX_family"/>
    <property type="match status" value="1"/>
</dbReference>
<dbReference type="RefSeq" id="WP_006078210.1">
    <property type="nucleotide sequence ID" value="NZ_AOMD01000025.1"/>
</dbReference>
<protein>
    <submittedName>
        <fullName evidence="3">Thioredoxin</fullName>
    </submittedName>
</protein>
<proteinExistence type="predicted"/>
<dbReference type="Proteomes" id="UP000011669">
    <property type="component" value="Unassembled WGS sequence"/>
</dbReference>
<dbReference type="PATRIC" id="fig|1227455.4.peg.2410"/>
<evidence type="ECO:0000313" key="4">
    <source>
        <dbReference type="Proteomes" id="UP000011669"/>
    </source>
</evidence>
<accession>M0MHM1</accession>
<sequence length="256" mass="27082">MTDGIDSQHERNDPDVDTSGNASDDTSGDSDAEALLDALVEGGVVSIDSETTAVTTTAAFEDTRSVYHDSYADASAERFHGSVAEVFDLDSTDAAAERVDDLGVTREEFVGYLAIDAHLDRSPSTATLARMAHVVSELRPGTPVPDAVVELDDGSYEEFVSSHDRAIVTVWKHHCDPCEAMKDDIEDILAAVPEGVAVGGLDGEDSPKFRRATDIDAAPALALFADGDLREAFTGRATPDRVAAACTEVYEDGDGA</sequence>
<dbReference type="OrthoDB" id="304286at2157"/>
<dbReference type="InterPro" id="IPR036249">
    <property type="entry name" value="Thioredoxin-like_sf"/>
</dbReference>
<keyword evidence="4" id="KW-1185">Reference proteome</keyword>
<dbReference type="STRING" id="1227455.C449_11753"/>
<reference evidence="3 4" key="1">
    <citation type="journal article" date="2014" name="PLoS Genet.">
        <title>Phylogenetically driven sequencing of extremely halophilic archaea reveals strategies for static and dynamic osmo-response.</title>
        <authorList>
            <person name="Becker E.A."/>
            <person name="Seitzer P.M."/>
            <person name="Tritt A."/>
            <person name="Larsen D."/>
            <person name="Krusor M."/>
            <person name="Yao A.I."/>
            <person name="Wu D."/>
            <person name="Madern D."/>
            <person name="Eisen J.A."/>
            <person name="Darling A.E."/>
            <person name="Facciotti M.T."/>
        </authorList>
    </citation>
    <scope>NUCLEOTIDE SEQUENCE [LARGE SCALE GENOMIC DNA]</scope>
    <source>
        <strain evidence="3 4">DSM 5350</strain>
    </source>
</reference>
<evidence type="ECO:0000313" key="3">
    <source>
        <dbReference type="EMBL" id="EMA44199.1"/>
    </source>
</evidence>
<dbReference type="InParanoid" id="M0MHM1"/>
<dbReference type="Gene3D" id="3.40.30.10">
    <property type="entry name" value="Glutaredoxin"/>
    <property type="match status" value="1"/>
</dbReference>
<organism evidence="3 4">
    <name type="scientific">Halococcus saccharolyticus DSM 5350</name>
    <dbReference type="NCBI Taxonomy" id="1227455"/>
    <lineage>
        <taxon>Archaea</taxon>
        <taxon>Methanobacteriati</taxon>
        <taxon>Methanobacteriota</taxon>
        <taxon>Stenosarchaea group</taxon>
        <taxon>Halobacteria</taxon>
        <taxon>Halobacteriales</taxon>
        <taxon>Halococcaceae</taxon>
        <taxon>Halococcus</taxon>
    </lineage>
</organism>
<dbReference type="Pfam" id="PF00085">
    <property type="entry name" value="Thioredoxin"/>
    <property type="match status" value="1"/>
</dbReference>